<reference evidence="2 3" key="1">
    <citation type="submission" date="2016-07" db="EMBL/GenBank/DDBJ databases">
        <title>Bacillus oceanisediminis whole genome.</title>
        <authorList>
            <person name="Pal Y."/>
            <person name="Verma A."/>
            <person name="Mual P."/>
            <person name="Srinivasan K."/>
        </authorList>
    </citation>
    <scope>NUCLEOTIDE SEQUENCE [LARGE SCALE GENOMIC DNA]</scope>
    <source>
        <strain evidence="2 3">Bhandara28</strain>
    </source>
</reference>
<gene>
    <name evidence="2" type="ORF">BBV17_28345</name>
</gene>
<evidence type="ECO:0000256" key="1">
    <source>
        <dbReference type="SAM" id="Phobius"/>
    </source>
</evidence>
<keyword evidence="1" id="KW-0812">Transmembrane</keyword>
<organism evidence="2 3">
    <name type="scientific">Cytobacillus oceanisediminis</name>
    <dbReference type="NCBI Taxonomy" id="665099"/>
    <lineage>
        <taxon>Bacteria</taxon>
        <taxon>Bacillati</taxon>
        <taxon>Bacillota</taxon>
        <taxon>Bacilli</taxon>
        <taxon>Bacillales</taxon>
        <taxon>Bacillaceae</taxon>
        <taxon>Cytobacillus</taxon>
    </lineage>
</organism>
<evidence type="ECO:0000313" key="2">
    <source>
        <dbReference type="EMBL" id="OHX41312.1"/>
    </source>
</evidence>
<comment type="caution">
    <text evidence="2">The sequence shown here is derived from an EMBL/GenBank/DDBJ whole genome shotgun (WGS) entry which is preliminary data.</text>
</comment>
<keyword evidence="1" id="KW-1133">Transmembrane helix</keyword>
<proteinExistence type="predicted"/>
<name>A0ABX3CJR3_9BACI</name>
<protein>
    <submittedName>
        <fullName evidence="2">Uncharacterized protein</fullName>
    </submittedName>
</protein>
<feature type="transmembrane region" description="Helical" evidence="1">
    <location>
        <begin position="53"/>
        <end position="78"/>
    </location>
</feature>
<keyword evidence="3" id="KW-1185">Reference proteome</keyword>
<dbReference type="RefSeq" id="WP_035333514.1">
    <property type="nucleotide sequence ID" value="NZ_MBRJ01000059.1"/>
</dbReference>
<accession>A0ABX3CJR3</accession>
<keyword evidence="1" id="KW-0472">Membrane</keyword>
<evidence type="ECO:0000313" key="3">
    <source>
        <dbReference type="Proteomes" id="UP000180194"/>
    </source>
</evidence>
<dbReference type="EMBL" id="MBRJ01000059">
    <property type="protein sequence ID" value="OHX41312.1"/>
    <property type="molecule type" value="Genomic_DNA"/>
</dbReference>
<dbReference type="Proteomes" id="UP000180194">
    <property type="component" value="Unassembled WGS sequence"/>
</dbReference>
<sequence length="149" mass="16413">MAITGGSEYAAKITVSLSQIRNMQRAQQDIWTEGFKNNNYSKLQSLLGTTATVLGLVFVASTPAGIVAGVTGLVVGLAPSAKNTLQNLVYNGYWEMGYLERFMEDNPKYDLMEVELPFIEYTVDGKRIRFVTGRGVIKRVHSGSGWITL</sequence>